<dbReference type="GO" id="GO:0016491">
    <property type="term" value="F:oxidoreductase activity"/>
    <property type="evidence" value="ECO:0007669"/>
    <property type="project" value="UniProtKB-KW"/>
</dbReference>
<evidence type="ECO:0000313" key="13">
    <source>
        <dbReference type="Proteomes" id="UP000266301"/>
    </source>
</evidence>
<dbReference type="PROSITE" id="PS00198">
    <property type="entry name" value="4FE4S_FER_1"/>
    <property type="match status" value="1"/>
</dbReference>
<proteinExistence type="inferred from homology"/>
<dbReference type="Gene3D" id="3.30.70.20">
    <property type="match status" value="1"/>
</dbReference>
<accession>A0A386H4Q3</accession>
<feature type="domain" description="Radical SAM core" evidence="11">
    <location>
        <begin position="16"/>
        <end position="304"/>
    </location>
</feature>
<dbReference type="SUPFAM" id="SSF54862">
    <property type="entry name" value="4Fe-4S ferredoxins"/>
    <property type="match status" value="1"/>
</dbReference>
<dbReference type="InterPro" id="IPR058240">
    <property type="entry name" value="rSAM_sf"/>
</dbReference>
<dbReference type="InterPro" id="IPR007197">
    <property type="entry name" value="rSAM"/>
</dbReference>
<dbReference type="GO" id="GO:0051539">
    <property type="term" value="F:4 iron, 4 sulfur cluster binding"/>
    <property type="evidence" value="ECO:0007669"/>
    <property type="project" value="UniProtKB-KW"/>
</dbReference>
<dbReference type="PIRSF" id="PIRSF000371">
    <property type="entry name" value="PFL_act_enz"/>
    <property type="match status" value="1"/>
</dbReference>
<dbReference type="InterPro" id="IPR017896">
    <property type="entry name" value="4Fe4S_Fe-S-bd"/>
</dbReference>
<evidence type="ECO:0000313" key="12">
    <source>
        <dbReference type="EMBL" id="AYD40538.1"/>
    </source>
</evidence>
<dbReference type="InterPro" id="IPR040074">
    <property type="entry name" value="BssD/PflA/YjjW"/>
</dbReference>
<evidence type="ECO:0000256" key="7">
    <source>
        <dbReference type="ARBA" id="ARBA00023004"/>
    </source>
</evidence>
<evidence type="ECO:0000256" key="3">
    <source>
        <dbReference type="ARBA" id="ARBA00022485"/>
    </source>
</evidence>
<feature type="domain" description="4Fe-4S ferredoxin-type" evidence="10">
    <location>
        <begin position="78"/>
        <end position="105"/>
    </location>
</feature>
<reference evidence="12 13" key="1">
    <citation type="journal article" date="2019" name="Int. J. Syst. Evol. Microbiol.">
        <title>Clostridium fermenticellae sp. nov., isolated from the mud in a fermentation cellar for the production of the Chinese liquor, baijiu.</title>
        <authorList>
            <person name="Xu P.X."/>
            <person name="Chai L.J."/>
            <person name="Qiu T."/>
            <person name="Zhang X.J."/>
            <person name="Lu Z.M."/>
            <person name="Xiao C."/>
            <person name="Wang S.T."/>
            <person name="Shen C.H."/>
            <person name="Shi J.S."/>
            <person name="Xu Z.H."/>
        </authorList>
    </citation>
    <scope>NUCLEOTIDE SEQUENCE [LARGE SCALE GENOMIC DNA]</scope>
    <source>
        <strain evidence="12 13">JN500901</strain>
    </source>
</reference>
<keyword evidence="4" id="KW-0949">S-adenosyl-L-methionine</keyword>
<keyword evidence="3" id="KW-0004">4Fe-4S</keyword>
<dbReference type="InterPro" id="IPR034457">
    <property type="entry name" value="Organic_radical-activating"/>
</dbReference>
<dbReference type="OrthoDB" id="9782387at2"/>
<dbReference type="InterPro" id="IPR012839">
    <property type="entry name" value="Organic_radical_activase"/>
</dbReference>
<dbReference type="PROSITE" id="PS51379">
    <property type="entry name" value="4FE4S_FER_2"/>
    <property type="match status" value="2"/>
</dbReference>
<dbReference type="Proteomes" id="UP000266301">
    <property type="component" value="Chromosome"/>
</dbReference>
<evidence type="ECO:0000259" key="11">
    <source>
        <dbReference type="PROSITE" id="PS51918"/>
    </source>
</evidence>
<dbReference type="InterPro" id="IPR017900">
    <property type="entry name" value="4Fe4S_Fe_S_CS"/>
</dbReference>
<dbReference type="AlphaFoldDB" id="A0A386H4Q3"/>
<dbReference type="NCBIfam" id="TIGR02494">
    <property type="entry name" value="PFLE_PFLC"/>
    <property type="match status" value="1"/>
</dbReference>
<dbReference type="SFLD" id="SFLDG01066">
    <property type="entry name" value="organic_radical-activating_enz"/>
    <property type="match status" value="1"/>
</dbReference>
<keyword evidence="5" id="KW-0479">Metal-binding</keyword>
<dbReference type="SUPFAM" id="SSF102114">
    <property type="entry name" value="Radical SAM enzymes"/>
    <property type="match status" value="1"/>
</dbReference>
<sequence length="305" mass="34769">MNKACYIGGVQRFCTEDGPGIRTTIFFKGCPLNCAWCHNPELCSPFFSIHYQKKKCILCGHCIEACPVNALHSQDNGIVIDREKCIQCRKCIETCCSEALYTKSHEYNLEELIDEIEKDKQFFENSNGGITLSGGEVLANSEYAINLATEAKKRNISVAIETSGYGKYEDLHVLAEICDYILFDIKHMNSEMHKRYIGVSTEIIMRNLLMLVKDLKIREKIIIRVPFIHNINDSEQNVEQLCDFMIAQGLKRINILPYHNMGISKGREVGIIQQEFETPPDEVLVKTKERFLKEGIMIEVLGMAD</sequence>
<dbReference type="SFLD" id="SFLDG01118">
    <property type="entry name" value="activating_enzymes__group_2"/>
    <property type="match status" value="1"/>
</dbReference>
<keyword evidence="7" id="KW-0408">Iron</keyword>
<dbReference type="PROSITE" id="PS01087">
    <property type="entry name" value="RADICAL_ACTIVATING"/>
    <property type="match status" value="1"/>
</dbReference>
<dbReference type="PANTHER" id="PTHR30352">
    <property type="entry name" value="PYRUVATE FORMATE-LYASE-ACTIVATING ENZYME"/>
    <property type="match status" value="1"/>
</dbReference>
<dbReference type="Pfam" id="PF00037">
    <property type="entry name" value="Fer4"/>
    <property type="match status" value="1"/>
</dbReference>
<dbReference type="GO" id="GO:0046872">
    <property type="term" value="F:metal ion binding"/>
    <property type="evidence" value="ECO:0007669"/>
    <property type="project" value="UniProtKB-KW"/>
</dbReference>
<keyword evidence="6" id="KW-0560">Oxidoreductase</keyword>
<dbReference type="KEGG" id="cfer:D4Z93_08355"/>
<evidence type="ECO:0000259" key="10">
    <source>
        <dbReference type="PROSITE" id="PS51379"/>
    </source>
</evidence>
<evidence type="ECO:0000256" key="1">
    <source>
        <dbReference type="ARBA" id="ARBA00001966"/>
    </source>
</evidence>
<comment type="similarity">
    <text evidence="2">Belongs to the organic radical-activating enzymes family.</text>
</comment>
<dbReference type="SFLD" id="SFLDS00029">
    <property type="entry name" value="Radical_SAM"/>
    <property type="match status" value="1"/>
</dbReference>
<comment type="catalytic activity">
    <reaction evidence="9">
        <text>glycyl-[protein] + reduced [flavodoxin] + S-adenosyl-L-methionine = glycin-2-yl radical-[protein] + semiquinone [flavodoxin] + 5'-deoxyadenosine + L-methionine + H(+)</text>
        <dbReference type="Rhea" id="RHEA:61976"/>
        <dbReference type="Rhea" id="RHEA-COMP:10622"/>
        <dbReference type="Rhea" id="RHEA-COMP:14480"/>
        <dbReference type="Rhea" id="RHEA-COMP:15993"/>
        <dbReference type="Rhea" id="RHEA-COMP:15994"/>
        <dbReference type="ChEBI" id="CHEBI:15378"/>
        <dbReference type="ChEBI" id="CHEBI:17319"/>
        <dbReference type="ChEBI" id="CHEBI:29947"/>
        <dbReference type="ChEBI" id="CHEBI:32722"/>
        <dbReference type="ChEBI" id="CHEBI:57618"/>
        <dbReference type="ChEBI" id="CHEBI:57844"/>
        <dbReference type="ChEBI" id="CHEBI:59789"/>
        <dbReference type="ChEBI" id="CHEBI:140311"/>
    </reaction>
</comment>
<evidence type="ECO:0000256" key="6">
    <source>
        <dbReference type="ARBA" id="ARBA00023002"/>
    </source>
</evidence>
<dbReference type="Gene3D" id="3.20.20.70">
    <property type="entry name" value="Aldolase class I"/>
    <property type="match status" value="1"/>
</dbReference>
<keyword evidence="13" id="KW-1185">Reference proteome</keyword>
<evidence type="ECO:0000256" key="2">
    <source>
        <dbReference type="ARBA" id="ARBA00009777"/>
    </source>
</evidence>
<dbReference type="EMBL" id="CP032416">
    <property type="protein sequence ID" value="AYD40538.1"/>
    <property type="molecule type" value="Genomic_DNA"/>
</dbReference>
<feature type="domain" description="4Fe-4S ferredoxin-type" evidence="10">
    <location>
        <begin position="47"/>
        <end position="76"/>
    </location>
</feature>
<evidence type="ECO:0000256" key="9">
    <source>
        <dbReference type="ARBA" id="ARBA00047365"/>
    </source>
</evidence>
<evidence type="ECO:0000256" key="8">
    <source>
        <dbReference type="ARBA" id="ARBA00023014"/>
    </source>
</evidence>
<evidence type="ECO:0000256" key="5">
    <source>
        <dbReference type="ARBA" id="ARBA00022723"/>
    </source>
</evidence>
<dbReference type="PROSITE" id="PS51918">
    <property type="entry name" value="RADICAL_SAM"/>
    <property type="match status" value="1"/>
</dbReference>
<protein>
    <submittedName>
        <fullName evidence="12">Glycyl-radical enzyme activating protein</fullName>
    </submittedName>
</protein>
<organism evidence="12 13">
    <name type="scientific">Clostridium fermenticellae</name>
    <dbReference type="NCBI Taxonomy" id="2068654"/>
    <lineage>
        <taxon>Bacteria</taxon>
        <taxon>Bacillati</taxon>
        <taxon>Bacillota</taxon>
        <taxon>Clostridia</taxon>
        <taxon>Eubacteriales</taxon>
        <taxon>Clostridiaceae</taxon>
        <taxon>Clostridium</taxon>
    </lineage>
</organism>
<dbReference type="Pfam" id="PF04055">
    <property type="entry name" value="Radical_SAM"/>
    <property type="match status" value="1"/>
</dbReference>
<evidence type="ECO:0000256" key="4">
    <source>
        <dbReference type="ARBA" id="ARBA00022691"/>
    </source>
</evidence>
<gene>
    <name evidence="12" type="ORF">D4Z93_08355</name>
</gene>
<keyword evidence="8" id="KW-0411">Iron-sulfur</keyword>
<dbReference type="InterPro" id="IPR001989">
    <property type="entry name" value="Radical_activat_CS"/>
</dbReference>
<name>A0A386H4Q3_9CLOT</name>
<comment type="cofactor">
    <cofactor evidence="1">
        <name>[4Fe-4S] cluster</name>
        <dbReference type="ChEBI" id="CHEBI:49883"/>
    </cofactor>
</comment>
<dbReference type="InterPro" id="IPR013785">
    <property type="entry name" value="Aldolase_TIM"/>
</dbReference>
<dbReference type="PANTHER" id="PTHR30352:SF4">
    <property type="entry name" value="PYRUVATE FORMATE-LYASE 2-ACTIVATING ENZYME"/>
    <property type="match status" value="1"/>
</dbReference>